<dbReference type="Gene3D" id="2.60.120.200">
    <property type="match status" value="1"/>
</dbReference>
<evidence type="ECO:0000313" key="15">
    <source>
        <dbReference type="Proteomes" id="UP000545332"/>
    </source>
</evidence>
<protein>
    <submittedName>
        <fullName evidence="14">TSP4 protein</fullName>
    </submittedName>
</protein>
<keyword evidence="3" id="KW-0964">Secreted</keyword>
<evidence type="ECO:0000256" key="9">
    <source>
        <dbReference type="ARBA" id="ARBA00022837"/>
    </source>
</evidence>
<dbReference type="AlphaFoldDB" id="A0A7K4KH90"/>
<gene>
    <name evidence="14" type="primary">Thbs4_0</name>
    <name evidence="14" type="ORF">CRYSOU_R14233</name>
</gene>
<keyword evidence="6" id="KW-0732">Signal</keyword>
<evidence type="ECO:0000313" key="14">
    <source>
        <dbReference type="EMBL" id="NWI14948.1"/>
    </source>
</evidence>
<keyword evidence="7" id="KW-0677">Repeat</keyword>
<dbReference type="EMBL" id="VWPX01010483">
    <property type="protein sequence ID" value="NWI14948.1"/>
    <property type="molecule type" value="Genomic_DNA"/>
</dbReference>
<dbReference type="InterPro" id="IPR017897">
    <property type="entry name" value="Thrombospondin_3_rpt"/>
</dbReference>
<dbReference type="PROSITE" id="PS51234">
    <property type="entry name" value="TSP3"/>
    <property type="match status" value="1"/>
</dbReference>
<accession>A0A7K4KH90</accession>
<dbReference type="OrthoDB" id="14563at2759"/>
<keyword evidence="10" id="KW-0325">Glycoprotein</keyword>
<dbReference type="InterPro" id="IPR008859">
    <property type="entry name" value="Thrombospondin_C"/>
</dbReference>
<feature type="non-terminal residue" evidence="14">
    <location>
        <position position="262"/>
    </location>
</feature>
<feature type="region of interest" description="Disordered" evidence="12">
    <location>
        <begin position="1"/>
        <end position="104"/>
    </location>
</feature>
<evidence type="ECO:0000256" key="10">
    <source>
        <dbReference type="ARBA" id="ARBA00023180"/>
    </source>
</evidence>
<dbReference type="Proteomes" id="UP000545332">
    <property type="component" value="Unassembled WGS sequence"/>
</dbReference>
<dbReference type="SUPFAM" id="SSF103647">
    <property type="entry name" value="TSP type-3 repeat"/>
    <property type="match status" value="2"/>
</dbReference>
<dbReference type="GO" id="GO:0034976">
    <property type="term" value="P:response to endoplasmic reticulum stress"/>
    <property type="evidence" value="ECO:0007669"/>
    <property type="project" value="TreeGrafter"/>
</dbReference>
<feature type="compositionally biased region" description="Polar residues" evidence="12">
    <location>
        <begin position="63"/>
        <end position="75"/>
    </location>
</feature>
<comment type="caution">
    <text evidence="14">The sequence shown here is derived from an EMBL/GenBank/DDBJ whole genome shotgun (WGS) entry which is preliminary data.</text>
</comment>
<keyword evidence="4" id="KW-0272">Extracellular matrix</keyword>
<evidence type="ECO:0000256" key="5">
    <source>
        <dbReference type="ARBA" id="ARBA00022536"/>
    </source>
</evidence>
<feature type="compositionally biased region" description="Acidic residues" evidence="12">
    <location>
        <begin position="83"/>
        <end position="94"/>
    </location>
</feature>
<dbReference type="Pfam" id="PF05735">
    <property type="entry name" value="TSP_C"/>
    <property type="match status" value="1"/>
</dbReference>
<feature type="repeat" description="TSP type-3" evidence="11">
    <location>
        <begin position="115"/>
        <end position="150"/>
    </location>
</feature>
<evidence type="ECO:0000256" key="12">
    <source>
        <dbReference type="SAM" id="MobiDB-lite"/>
    </source>
</evidence>
<dbReference type="Pfam" id="PF02412">
    <property type="entry name" value="TSP_3"/>
    <property type="match status" value="4"/>
</dbReference>
<evidence type="ECO:0000256" key="7">
    <source>
        <dbReference type="ARBA" id="ARBA00022737"/>
    </source>
</evidence>
<dbReference type="GO" id="GO:0007155">
    <property type="term" value="P:cell adhesion"/>
    <property type="evidence" value="ECO:0007669"/>
    <property type="project" value="InterPro"/>
</dbReference>
<dbReference type="InterPro" id="IPR003367">
    <property type="entry name" value="Thrombospondin_3-like_rpt"/>
</dbReference>
<comment type="subcellular location">
    <subcellularLocation>
        <location evidence="1">Endoplasmic reticulum</location>
    </subcellularLocation>
    <subcellularLocation>
        <location evidence="2">Secreted</location>
        <location evidence="2">Extracellular space</location>
        <location evidence="2">Extracellular matrix</location>
    </subcellularLocation>
</comment>
<feature type="domain" description="TSP C-terminal" evidence="13">
    <location>
        <begin position="154"/>
        <end position="262"/>
    </location>
</feature>
<dbReference type="PANTHER" id="PTHR10199">
    <property type="entry name" value="THROMBOSPONDIN"/>
    <property type="match status" value="1"/>
</dbReference>
<organism evidence="14 15">
    <name type="scientific">Crypturellus soui</name>
    <dbReference type="NCBI Taxonomy" id="458187"/>
    <lineage>
        <taxon>Eukaryota</taxon>
        <taxon>Metazoa</taxon>
        <taxon>Chordata</taxon>
        <taxon>Craniata</taxon>
        <taxon>Vertebrata</taxon>
        <taxon>Euteleostomi</taxon>
        <taxon>Archelosauria</taxon>
        <taxon>Archosauria</taxon>
        <taxon>Dinosauria</taxon>
        <taxon>Saurischia</taxon>
        <taxon>Theropoda</taxon>
        <taxon>Coelurosauria</taxon>
        <taxon>Aves</taxon>
        <taxon>Palaeognathae</taxon>
        <taxon>Tinamiformes</taxon>
        <taxon>Tinamidae</taxon>
        <taxon>Crypturellus</taxon>
    </lineage>
</organism>
<keyword evidence="9 11" id="KW-0106">Calcium</keyword>
<evidence type="ECO:0000259" key="13">
    <source>
        <dbReference type="PROSITE" id="PS51236"/>
    </source>
</evidence>
<keyword evidence="15" id="KW-1185">Reference proteome</keyword>
<evidence type="ECO:0000256" key="11">
    <source>
        <dbReference type="PROSITE-ProRule" id="PRU00634"/>
    </source>
</evidence>
<sequence>DNCRFVPNSGQEDADGDGIGDACDEDADGDGIPNEQSDVDNDLVGDSCDTNQDSDGDGHQDSTDNCPTVINSSQLDTDKDGLGDECDDDDDNDGVPDLLPPGPDNCRLVPNPGQEDDNGDGVGDVCESDFDQDTVIDRIDVCPENAEVTLTDFRAYQTVVLDPEGDAQIDPEWVVLNQEKKKKKGMEIVQTMNSDPGLAVGYTAFNGVDFEGTFHVNTVTDDDYAGFIFGYQDSSSFYVVTWKQTEQMYWQAMPFRAVAEPG</sequence>
<dbReference type="PANTHER" id="PTHR10199:SF92">
    <property type="entry name" value="THROMBOSPONDIN-4"/>
    <property type="match status" value="1"/>
</dbReference>
<dbReference type="GO" id="GO:0005509">
    <property type="term" value="F:calcium ion binding"/>
    <property type="evidence" value="ECO:0007669"/>
    <property type="project" value="UniProtKB-UniRule"/>
</dbReference>
<dbReference type="GO" id="GO:0005576">
    <property type="term" value="C:extracellular region"/>
    <property type="evidence" value="ECO:0007669"/>
    <property type="project" value="InterPro"/>
</dbReference>
<evidence type="ECO:0000256" key="6">
    <source>
        <dbReference type="ARBA" id="ARBA00022729"/>
    </source>
</evidence>
<dbReference type="Gene3D" id="4.10.1080.10">
    <property type="entry name" value="TSP type-3 repeat"/>
    <property type="match status" value="2"/>
</dbReference>
<reference evidence="14 15" key="1">
    <citation type="submission" date="2019-09" db="EMBL/GenBank/DDBJ databases">
        <title>Bird 10,000 Genomes (B10K) Project - Family phase.</title>
        <authorList>
            <person name="Zhang G."/>
        </authorList>
    </citation>
    <scope>NUCLEOTIDE SEQUENCE [LARGE SCALE GENOMIC DNA]</scope>
    <source>
        <strain evidence="14">B10K-MSB-42743</strain>
        <tissue evidence="14">Heart</tissue>
    </source>
</reference>
<evidence type="ECO:0000256" key="4">
    <source>
        <dbReference type="ARBA" id="ARBA00022530"/>
    </source>
</evidence>
<feature type="non-terminal residue" evidence="14">
    <location>
        <position position="1"/>
    </location>
</feature>
<evidence type="ECO:0000256" key="1">
    <source>
        <dbReference type="ARBA" id="ARBA00004240"/>
    </source>
</evidence>
<evidence type="ECO:0000256" key="8">
    <source>
        <dbReference type="ARBA" id="ARBA00022824"/>
    </source>
</evidence>
<dbReference type="FunFam" id="4.10.1080.10:FF:000001">
    <property type="entry name" value="Thrombospondin 3"/>
    <property type="match status" value="1"/>
</dbReference>
<evidence type="ECO:0000256" key="2">
    <source>
        <dbReference type="ARBA" id="ARBA00004498"/>
    </source>
</evidence>
<dbReference type="PROSITE" id="PS51236">
    <property type="entry name" value="TSP_CTER"/>
    <property type="match status" value="1"/>
</dbReference>
<keyword evidence="5" id="KW-0245">EGF-like domain</keyword>
<evidence type="ECO:0000256" key="3">
    <source>
        <dbReference type="ARBA" id="ARBA00022525"/>
    </source>
</evidence>
<dbReference type="GO" id="GO:0005783">
    <property type="term" value="C:endoplasmic reticulum"/>
    <property type="evidence" value="ECO:0007669"/>
    <property type="project" value="UniProtKB-SubCell"/>
</dbReference>
<keyword evidence="8" id="KW-0256">Endoplasmic reticulum</keyword>
<feature type="compositionally biased region" description="Acidic residues" evidence="12">
    <location>
        <begin position="12"/>
        <end position="29"/>
    </location>
</feature>
<dbReference type="InterPro" id="IPR013320">
    <property type="entry name" value="ConA-like_dom_sf"/>
</dbReference>
<dbReference type="SUPFAM" id="SSF49899">
    <property type="entry name" value="Concanavalin A-like lectins/glucanases"/>
    <property type="match status" value="1"/>
</dbReference>
<proteinExistence type="predicted"/>
<name>A0A7K4KH90_9AVES</name>
<dbReference type="InterPro" id="IPR028974">
    <property type="entry name" value="TSP_type-3_rpt"/>
</dbReference>